<dbReference type="RefSeq" id="XP_055877472.1">
    <property type="nucleotide sequence ID" value="XM_056021497.1"/>
</dbReference>
<dbReference type="InterPro" id="IPR028995">
    <property type="entry name" value="Glyco_hydro_57/38_cen_sf"/>
</dbReference>
<evidence type="ECO:0000256" key="7">
    <source>
        <dbReference type="RuleBase" id="RU361199"/>
    </source>
</evidence>
<evidence type="ECO:0000256" key="6">
    <source>
        <dbReference type="ARBA" id="ARBA00023295"/>
    </source>
</evidence>
<dbReference type="Gene3D" id="2.60.40.1360">
    <property type="match status" value="1"/>
</dbReference>
<dbReference type="PANTHER" id="PTHR11607">
    <property type="entry name" value="ALPHA-MANNOSIDASE"/>
    <property type="match status" value="1"/>
</dbReference>
<dbReference type="SUPFAM" id="SSF74650">
    <property type="entry name" value="Galactose mutarotase-like"/>
    <property type="match status" value="1"/>
</dbReference>
<dbReference type="SUPFAM" id="SSF88713">
    <property type="entry name" value="Glycoside hydrolase/deacetylase"/>
    <property type="match status" value="1"/>
</dbReference>
<evidence type="ECO:0000313" key="10">
    <source>
        <dbReference type="RefSeq" id="XP_055877471.1"/>
    </source>
</evidence>
<dbReference type="SUPFAM" id="SSF88688">
    <property type="entry name" value="Families 57/38 glycoside transferase middle domain"/>
    <property type="match status" value="1"/>
</dbReference>
<evidence type="ECO:0000313" key="9">
    <source>
        <dbReference type="Proteomes" id="UP001165740"/>
    </source>
</evidence>
<dbReference type="InterPro" id="IPR015341">
    <property type="entry name" value="Glyco_hydro_38_cen"/>
</dbReference>
<dbReference type="AlphaFoldDB" id="A0A9W2ZR28"/>
<keyword evidence="4 7" id="KW-0862">Zinc</keyword>
<dbReference type="Gene3D" id="3.20.110.10">
    <property type="entry name" value="Glycoside hydrolase 38, N terminal domain"/>
    <property type="match status" value="1"/>
</dbReference>
<dbReference type="FunFam" id="1.20.1270.50:FF:000003">
    <property type="entry name" value="Alpha-mannosidase"/>
    <property type="match status" value="1"/>
</dbReference>
<dbReference type="OMA" id="MGYDCLV"/>
<dbReference type="InterPro" id="IPR011330">
    <property type="entry name" value="Glyco_hydro/deAcase_b/a-brl"/>
</dbReference>
<dbReference type="GO" id="GO:0030246">
    <property type="term" value="F:carbohydrate binding"/>
    <property type="evidence" value="ECO:0007669"/>
    <property type="project" value="InterPro"/>
</dbReference>
<dbReference type="Proteomes" id="UP001165740">
    <property type="component" value="Chromosome 2"/>
</dbReference>
<name>A0A9W2ZR28_BIOGL</name>
<evidence type="ECO:0000259" key="8">
    <source>
        <dbReference type="SMART" id="SM00872"/>
    </source>
</evidence>
<evidence type="ECO:0000256" key="5">
    <source>
        <dbReference type="ARBA" id="ARBA00023157"/>
    </source>
</evidence>
<evidence type="ECO:0000256" key="4">
    <source>
        <dbReference type="ARBA" id="ARBA00022833"/>
    </source>
</evidence>
<dbReference type="Gene3D" id="2.60.40.1180">
    <property type="entry name" value="Golgi alpha-mannosidase II"/>
    <property type="match status" value="1"/>
</dbReference>
<keyword evidence="5" id="KW-1015">Disulfide bond</keyword>
<evidence type="ECO:0000256" key="2">
    <source>
        <dbReference type="ARBA" id="ARBA00022723"/>
    </source>
</evidence>
<dbReference type="EC" id="3.2.1.-" evidence="7"/>
<keyword evidence="6 7" id="KW-0326">Glycosidase</keyword>
<dbReference type="Pfam" id="PF07748">
    <property type="entry name" value="Glyco_hydro_38C"/>
    <property type="match status" value="1"/>
</dbReference>
<evidence type="ECO:0000256" key="1">
    <source>
        <dbReference type="ARBA" id="ARBA00009792"/>
    </source>
</evidence>
<dbReference type="RefSeq" id="XP_055877471.1">
    <property type="nucleotide sequence ID" value="XM_056021496.1"/>
</dbReference>
<dbReference type="GeneID" id="106056300"/>
<dbReference type="Pfam" id="PF09261">
    <property type="entry name" value="Alpha-mann_mid"/>
    <property type="match status" value="1"/>
</dbReference>
<dbReference type="OrthoDB" id="2016903at2759"/>
<dbReference type="PANTHER" id="PTHR11607:SF3">
    <property type="entry name" value="LYSOSOMAL ALPHA-MANNOSIDASE"/>
    <property type="match status" value="1"/>
</dbReference>
<protein>
    <recommendedName>
        <fullName evidence="7">Alpha-mannosidase</fullName>
        <ecNumber evidence="7">3.2.1.-</ecNumber>
    </recommendedName>
</protein>
<evidence type="ECO:0000313" key="11">
    <source>
        <dbReference type="RefSeq" id="XP_055877472.1"/>
    </source>
</evidence>
<dbReference type="Pfam" id="PF01074">
    <property type="entry name" value="Glyco_hydro_38N"/>
    <property type="match status" value="1"/>
</dbReference>
<dbReference type="GO" id="GO:0005764">
    <property type="term" value="C:lysosome"/>
    <property type="evidence" value="ECO:0007669"/>
    <property type="project" value="TreeGrafter"/>
</dbReference>
<proteinExistence type="inferred from homology"/>
<dbReference type="InterPro" id="IPR011013">
    <property type="entry name" value="Gal_mutarotase_sf_dom"/>
</dbReference>
<reference evidence="10 11" key="1">
    <citation type="submission" date="2025-04" db="UniProtKB">
        <authorList>
            <consortium name="RefSeq"/>
        </authorList>
    </citation>
    <scope>IDENTIFICATION</scope>
</reference>
<gene>
    <name evidence="10 11" type="primary">LOC106056300</name>
</gene>
<dbReference type="SMART" id="SM00872">
    <property type="entry name" value="Alpha-mann_mid"/>
    <property type="match status" value="1"/>
</dbReference>
<accession>A0A9W2ZR28</accession>
<dbReference type="GO" id="GO:0046872">
    <property type="term" value="F:metal ion binding"/>
    <property type="evidence" value="ECO:0007669"/>
    <property type="project" value="UniProtKB-KW"/>
</dbReference>
<dbReference type="Gene3D" id="2.70.98.30">
    <property type="entry name" value="Golgi alpha-mannosidase II, domain 4"/>
    <property type="match status" value="1"/>
</dbReference>
<sequence>MQDFSGAFKYSRKRYRISPILRFPECVVRILYSWVSRLARGAVRRVYGLSQHLKKSPTQRYALLVAAFVIVCIVLCRRRAPSKDLGTCTYKTCPRVKDGTMNIHLIPYSHVDVGWLDTVDDYYTGDKNARGCVRCILNSTINQLLVNRSRRFSFVEMKYFSRYWEDASPGERDVIRQLLAERRLEILGGAWVMGDAAVTLYNDFIDQQTLGLQFIHDTLGPCALPRCVWHMDQFGHSREYASLLAQMGFDALFVSRVPQREKEERKISKSMEFLWLGSPKNLKRQSAIFTHVAYETYDAPRSYLLEAVKYRIMKNYEVGDFVTDILAWSQAYKTNHLMVTMGSDFGYRNSEFWYRMQDELISGINSMEPVKGLKLNALYSTPSCYAYYVSQGLTDLEIKSNDMLPYSTLDTNDQVMVFWTGYYTSRPGLKRHIRYAGQILQGCKQMMIFAKLFFMKKMVDKLRDVMGVMQHHDAITGTQKQVVADDYNRMLSEGILQCQSVMSKAYSTLWLIEEDRSYSNISSQFCPDLNISSCPVSEYNDMFCVSVYNSLGWSVTTTVRFPITKCSVVISHGLNDTIPFQLVPVAKKILEIPERNTRAETEVIFQVTLEPMAYKTFSVQQIQCKMAPQSHKQEKKNELSIENEYLKLYFSRSSGRLLALRNKETKKNVRLTQDFAYYESYKGGAYSFTAASFKPVSFSPSGPVLITKNKGSIVEEIHQTFNESVSQVVRLYRGEKFAEFQWIVGPMNSSYEHAVQVISRYTSDLNSGQIFYTDSNGRETMERRRYNRTLIDRLRQDTVSSNYYPVTSSIYIQDHQNDLQLTILPDRCQGGSSLNSGQIELMVHRRTFTDDNFGVEEPLNELGRDNQGVIYTGKHFVCLDTIERSAGMIKHLSKVKQLEPTVMFTPVSPGSKLDSAFKIRLPNVAPVNRTLYLMDSGPHMDPSFNFTFQSFLVGPLPDNIHVVTLDYFSQESPHLFLLRLEHIYEVDEHPVLSEAVMFSLDELFINLAVVQVWETTLGVYLNPNTEKLNWTSRDLKSPQFSYSNIHYLTKTILLRPMEIKTFILKVVFDPWKIQEELTTNV</sequence>
<dbReference type="InterPro" id="IPR011682">
    <property type="entry name" value="Glyco_hydro_38_C"/>
</dbReference>
<feature type="domain" description="Glycoside hydrolase family 38 central" evidence="8">
    <location>
        <begin position="417"/>
        <end position="491"/>
    </location>
</feature>
<comment type="similarity">
    <text evidence="1 7">Belongs to the glycosyl hydrolase 38 family.</text>
</comment>
<dbReference type="Gene3D" id="1.20.1270.50">
    <property type="entry name" value="Glycoside hydrolase family 38, central domain"/>
    <property type="match status" value="2"/>
</dbReference>
<dbReference type="InterPro" id="IPR050843">
    <property type="entry name" value="Glycosyl_Hydrlase_38"/>
</dbReference>
<organism evidence="9 10">
    <name type="scientific">Biomphalaria glabrata</name>
    <name type="common">Bloodfluke planorb</name>
    <name type="synonym">Freshwater snail</name>
    <dbReference type="NCBI Taxonomy" id="6526"/>
    <lineage>
        <taxon>Eukaryota</taxon>
        <taxon>Metazoa</taxon>
        <taxon>Spiralia</taxon>
        <taxon>Lophotrochozoa</taxon>
        <taxon>Mollusca</taxon>
        <taxon>Gastropoda</taxon>
        <taxon>Heterobranchia</taxon>
        <taxon>Euthyneura</taxon>
        <taxon>Panpulmonata</taxon>
        <taxon>Hygrophila</taxon>
        <taxon>Lymnaeoidea</taxon>
        <taxon>Planorbidae</taxon>
        <taxon>Biomphalaria</taxon>
    </lineage>
</organism>
<dbReference type="InterPro" id="IPR000602">
    <property type="entry name" value="Glyco_hydro_38_N"/>
</dbReference>
<keyword evidence="9" id="KW-1185">Reference proteome</keyword>
<keyword evidence="2 7" id="KW-0479">Metal-binding</keyword>
<comment type="cofactor">
    <cofactor evidence="7">
        <name>Zn(2+)</name>
        <dbReference type="ChEBI" id="CHEBI:29105"/>
    </cofactor>
    <text evidence="7">Binds 1 zinc ion per subunit.</text>
</comment>
<dbReference type="GO" id="GO:0004559">
    <property type="term" value="F:alpha-mannosidase activity"/>
    <property type="evidence" value="ECO:0007669"/>
    <property type="project" value="InterPro"/>
</dbReference>
<dbReference type="InterPro" id="IPR027291">
    <property type="entry name" value="Glyco_hydro_38_N_sf"/>
</dbReference>
<dbReference type="GO" id="GO:0006013">
    <property type="term" value="P:mannose metabolic process"/>
    <property type="evidence" value="ECO:0007669"/>
    <property type="project" value="InterPro"/>
</dbReference>
<evidence type="ECO:0000256" key="3">
    <source>
        <dbReference type="ARBA" id="ARBA00022801"/>
    </source>
</evidence>
<dbReference type="InterPro" id="IPR013780">
    <property type="entry name" value="Glyco_hydro_b"/>
</dbReference>
<keyword evidence="3 7" id="KW-0378">Hydrolase</keyword>
<dbReference type="InterPro" id="IPR037094">
    <property type="entry name" value="Glyco_hydro_38_cen_sf"/>
</dbReference>